<proteinExistence type="predicted"/>
<feature type="coiled-coil region" evidence="1">
    <location>
        <begin position="46"/>
        <end position="73"/>
    </location>
</feature>
<evidence type="ECO:0000313" key="3">
    <source>
        <dbReference type="Proteomes" id="UP001158087"/>
    </source>
</evidence>
<protein>
    <submittedName>
        <fullName evidence="2">DUF551 domain-containing protein</fullName>
    </submittedName>
</protein>
<sequence>MVVGEKAVGAMQAYLRLKRYILPSGIAREALQAALPFIAPPTAAHQLALEEAAQVLDAKAEEYEKEARDLRGSDRDRRFCSAVAVRLRGSANEIRALSSPDHADAGKVEGDGWLPIETAPKNKAIQIYIPNADYYGNDGIYAGILVDLGTGQRWATFGWAVARDLPPHMHPTHWRPLPSAPSQEAAGS</sequence>
<dbReference type="Proteomes" id="UP001158087">
    <property type="component" value="Unassembled WGS sequence"/>
</dbReference>
<organism evidence="2 3">
    <name type="scientific">Brucella intermedia GD04153</name>
    <dbReference type="NCBI Taxonomy" id="2975438"/>
    <lineage>
        <taxon>Bacteria</taxon>
        <taxon>Pseudomonadati</taxon>
        <taxon>Pseudomonadota</taxon>
        <taxon>Alphaproteobacteria</taxon>
        <taxon>Hyphomicrobiales</taxon>
        <taxon>Brucellaceae</taxon>
        <taxon>Brucella/Ochrobactrum group</taxon>
        <taxon>Brucella</taxon>
    </lineage>
</organism>
<accession>A0AA42KL58</accession>
<dbReference type="AlphaFoldDB" id="A0AA42KL58"/>
<name>A0AA42KL58_9HYPH</name>
<gene>
    <name evidence="2" type="ORF">N7376_15780</name>
</gene>
<comment type="caution">
    <text evidence="2">The sequence shown here is derived from an EMBL/GenBank/DDBJ whole genome shotgun (WGS) entry which is preliminary data.</text>
</comment>
<dbReference type="EMBL" id="JAODYY010000007">
    <property type="protein sequence ID" value="MDH0125468.1"/>
    <property type="molecule type" value="Genomic_DNA"/>
</dbReference>
<evidence type="ECO:0000256" key="1">
    <source>
        <dbReference type="SAM" id="Coils"/>
    </source>
</evidence>
<keyword evidence="1" id="KW-0175">Coiled coil</keyword>
<evidence type="ECO:0000313" key="2">
    <source>
        <dbReference type="EMBL" id="MDH0125468.1"/>
    </source>
</evidence>
<reference evidence="2" key="1">
    <citation type="submission" date="2022-09" db="EMBL/GenBank/DDBJ databases">
        <title>Intensive care unit water sources are persistently colonized with multi-drug resistant bacteria and are the site of extensive horizontal gene transfer of antibiotic resistance genes.</title>
        <authorList>
            <person name="Diorio-Toth L."/>
        </authorList>
    </citation>
    <scope>NUCLEOTIDE SEQUENCE</scope>
    <source>
        <strain evidence="2">GD04153</strain>
    </source>
</reference>